<dbReference type="EMBL" id="JABEXW010000465">
    <property type="protein sequence ID" value="KAF4963543.1"/>
    <property type="molecule type" value="Genomic_DNA"/>
</dbReference>
<gene>
    <name evidence="1" type="ORF">FSARC_8448</name>
</gene>
<protein>
    <submittedName>
        <fullName evidence="1">Uncharacterized protein</fullName>
    </submittedName>
</protein>
<keyword evidence="2" id="KW-1185">Reference proteome</keyword>
<reference evidence="1" key="1">
    <citation type="journal article" date="2020" name="BMC Genomics">
        <title>Correction to: Identification and distribution of gene clusters required for synthesis of sphingolipid metabolism inhibitors in diverse species of the filamentous fungus Fusarium.</title>
        <authorList>
            <person name="Kim H.S."/>
            <person name="Lohmar J.M."/>
            <person name="Busman M."/>
            <person name="Brown D.W."/>
            <person name="Naumann T.A."/>
            <person name="Divon H.H."/>
            <person name="Lysoe E."/>
            <person name="Uhlig S."/>
            <person name="Proctor R.H."/>
        </authorList>
    </citation>
    <scope>NUCLEOTIDE SEQUENCE</scope>
    <source>
        <strain evidence="1">NRRL 20472</strain>
    </source>
</reference>
<evidence type="ECO:0000313" key="2">
    <source>
        <dbReference type="Proteomes" id="UP000622797"/>
    </source>
</evidence>
<evidence type="ECO:0000313" key="1">
    <source>
        <dbReference type="EMBL" id="KAF4963543.1"/>
    </source>
</evidence>
<reference evidence="1" key="2">
    <citation type="submission" date="2020-05" db="EMBL/GenBank/DDBJ databases">
        <authorList>
            <person name="Kim H.-S."/>
            <person name="Proctor R.H."/>
            <person name="Brown D.W."/>
        </authorList>
    </citation>
    <scope>NUCLEOTIDE SEQUENCE</scope>
    <source>
        <strain evidence="1">NRRL 20472</strain>
    </source>
</reference>
<dbReference type="Proteomes" id="UP000622797">
    <property type="component" value="Unassembled WGS sequence"/>
</dbReference>
<sequence>MTTSRVPSAQPPMVCLGSIIQVNNKFCHLDITSQQKFLEALGISTPVDISDLLIPGSTKLKLGDQRRLPMHFGLLVNPSDSCLRIGDFAALDKGLSSSLHDLVRLGESKCHLDVVLDLSLPLECLRLTRIPVAINIYCSAHAELGKDICNILDRKKLYLQHPLSILPDIQYRNPHFLGKVHQSMVGPRESLREAQLRYLILENLAPTEQREGLRFLFQEGRQYDDMKTLRRKIGLATKEEWNELKEIKPVFVEEL</sequence>
<organism evidence="1 2">
    <name type="scientific">Fusarium sarcochroum</name>
    <dbReference type="NCBI Taxonomy" id="1208366"/>
    <lineage>
        <taxon>Eukaryota</taxon>
        <taxon>Fungi</taxon>
        <taxon>Dikarya</taxon>
        <taxon>Ascomycota</taxon>
        <taxon>Pezizomycotina</taxon>
        <taxon>Sordariomycetes</taxon>
        <taxon>Hypocreomycetidae</taxon>
        <taxon>Hypocreales</taxon>
        <taxon>Nectriaceae</taxon>
        <taxon>Fusarium</taxon>
        <taxon>Fusarium lateritium species complex</taxon>
    </lineage>
</organism>
<accession>A0A8H4X6B6</accession>
<comment type="caution">
    <text evidence="1">The sequence shown here is derived from an EMBL/GenBank/DDBJ whole genome shotgun (WGS) entry which is preliminary data.</text>
</comment>
<dbReference type="OrthoDB" id="5075859at2759"/>
<proteinExistence type="predicted"/>
<dbReference type="AlphaFoldDB" id="A0A8H4X6B6"/>
<name>A0A8H4X6B6_9HYPO</name>